<proteinExistence type="predicted"/>
<dbReference type="EMBL" id="CP023189">
    <property type="protein sequence ID" value="AXN01422.1"/>
    <property type="molecule type" value="Genomic_DNA"/>
</dbReference>
<evidence type="ECO:0000313" key="2">
    <source>
        <dbReference type="Proteomes" id="UP000256572"/>
    </source>
</evidence>
<dbReference type="Proteomes" id="UP000256572">
    <property type="component" value="Chromosome"/>
</dbReference>
<reference evidence="1 2" key="1">
    <citation type="submission" date="2017-09" db="EMBL/GenBank/DDBJ databases">
        <authorList>
            <person name="Kim K.H."/>
            <person name="Chun B.H."/>
            <person name="Han G.S."/>
            <person name="Hyun S.G."/>
            <person name="Jeon C.O."/>
        </authorList>
    </citation>
    <scope>NUCLEOTIDE SEQUENCE [LARGE SCALE GENOMIC DNA]</scope>
    <source>
        <strain evidence="1 2">SH</strain>
    </source>
</reference>
<protein>
    <submittedName>
        <fullName evidence="1">Uncharacterized protein</fullName>
    </submittedName>
</protein>
<organism evidence="1 2">
    <name type="scientific">Acetobacter pomorum</name>
    <dbReference type="NCBI Taxonomy" id="65959"/>
    <lineage>
        <taxon>Bacteria</taxon>
        <taxon>Pseudomonadati</taxon>
        <taxon>Pseudomonadota</taxon>
        <taxon>Alphaproteobacteria</taxon>
        <taxon>Acetobacterales</taxon>
        <taxon>Acetobacteraceae</taxon>
        <taxon>Acetobacter</taxon>
    </lineage>
</organism>
<accession>A0AAN1PJM9</accession>
<name>A0AAN1PJM9_9PROT</name>
<evidence type="ECO:0000313" key="1">
    <source>
        <dbReference type="EMBL" id="AXN01422.1"/>
    </source>
</evidence>
<sequence length="111" mass="12284">MRIPCGYPDIEGSVFMGTATWEHIQDRHSEVDFPDVYDTVQNPKAVHQDVTKKNGLLFVGCRVMADTNHPVRVAVKTGLPDGNFVQTAFYSSDPIAGKMLWEQDDGGGDDK</sequence>
<reference evidence="1 2" key="2">
    <citation type="submission" date="2018-08" db="EMBL/GenBank/DDBJ databases">
        <title>Acetobacter oryzifermentans sp. nov., isolated from Korea traditional vinegar and reclassification of Acetobacter pasteurianus subsp. ascendens (Henneberg 1898) as Acetobacter ascendens comb. nov.</title>
        <authorList>
            <person name="Cho G.Y."/>
            <person name="Lee S.H."/>
        </authorList>
    </citation>
    <scope>NUCLEOTIDE SEQUENCE [LARGE SCALE GENOMIC DNA]</scope>
    <source>
        <strain evidence="1 2">SH</strain>
    </source>
</reference>
<gene>
    <name evidence="1" type="ORF">CJF59_13335</name>
</gene>
<dbReference type="AlphaFoldDB" id="A0AAN1PJM9"/>